<dbReference type="SUPFAM" id="SSF48239">
    <property type="entry name" value="Terpenoid cyclases/Protein prenyltransferases"/>
    <property type="match status" value="1"/>
</dbReference>
<comment type="caution">
    <text evidence="1">The sequence shown here is derived from an EMBL/GenBank/DDBJ whole genome shotgun (WGS) entry which is preliminary data.</text>
</comment>
<dbReference type="InterPro" id="IPR008930">
    <property type="entry name" value="Terpenoid_cyclase/PrenylTrfase"/>
</dbReference>
<proteinExistence type="predicted"/>
<evidence type="ECO:0000313" key="1">
    <source>
        <dbReference type="EMBL" id="MBI0320586.1"/>
    </source>
</evidence>
<evidence type="ECO:0008006" key="3">
    <source>
        <dbReference type="Google" id="ProtNLM"/>
    </source>
</evidence>
<reference evidence="1 2" key="1">
    <citation type="submission" date="2020-12" db="EMBL/GenBank/DDBJ databases">
        <authorList>
            <person name="Kusuma A.B."/>
            <person name="Nouioui I."/>
            <person name="Goodfellow M."/>
        </authorList>
    </citation>
    <scope>NUCLEOTIDE SEQUENCE [LARGE SCALE GENOMIC DNA]</scope>
    <source>
        <strain evidence="1 2">DSM 41764</strain>
    </source>
</reference>
<name>A0ABS0RT74_9ACTN</name>
<accession>A0ABS0RT74</accession>
<organism evidence="1 2">
    <name type="scientific">Streptomyces javensis</name>
    <dbReference type="NCBI Taxonomy" id="114698"/>
    <lineage>
        <taxon>Bacteria</taxon>
        <taxon>Bacillati</taxon>
        <taxon>Actinomycetota</taxon>
        <taxon>Actinomycetes</taxon>
        <taxon>Kitasatosporales</taxon>
        <taxon>Streptomycetaceae</taxon>
        <taxon>Streptomyces</taxon>
        <taxon>Streptomyces violaceusniger group</taxon>
    </lineage>
</organism>
<evidence type="ECO:0000313" key="2">
    <source>
        <dbReference type="Proteomes" id="UP000638849"/>
    </source>
</evidence>
<sequence>MRARQAADGGFPASAAPAEPSTLLDTLWAHDALALADGGSSAGATRARAWLRAVQQDDGGMAGESAGARVQSTALAVQAFTPGAAADAAQQAAVLPMVAWLADRQQADGSWHGSVYLTALGLHALTLQGAD</sequence>
<feature type="non-terminal residue" evidence="1">
    <location>
        <position position="131"/>
    </location>
</feature>
<dbReference type="Proteomes" id="UP000638849">
    <property type="component" value="Unassembled WGS sequence"/>
</dbReference>
<keyword evidence="2" id="KW-1185">Reference proteome</keyword>
<dbReference type="EMBL" id="JAEEAQ010001672">
    <property type="protein sequence ID" value="MBI0320586.1"/>
    <property type="molecule type" value="Genomic_DNA"/>
</dbReference>
<dbReference type="Gene3D" id="1.50.10.20">
    <property type="match status" value="1"/>
</dbReference>
<gene>
    <name evidence="1" type="ORF">JBF12_48115</name>
</gene>
<protein>
    <recommendedName>
        <fullName evidence="3">Prenyltransferase</fullName>
    </recommendedName>
</protein>